<dbReference type="SUPFAM" id="SSF117281">
    <property type="entry name" value="Kelch motif"/>
    <property type="match status" value="1"/>
</dbReference>
<reference evidence="3" key="1">
    <citation type="submission" date="2016-06" db="UniProtKB">
        <authorList>
            <consortium name="WormBaseParasite"/>
        </authorList>
    </citation>
    <scope>IDENTIFICATION</scope>
</reference>
<accession>A0A183T5Q0</accession>
<sequence>MYRLPSMQTSRSASAAVALPDGRVFVAGGRDERDMDCGIEYTIVEFCNLHTDWKTASASEFWHEAAAMIDAQSDFAMAYFKGRLIAAGGRRMEQSAELFSLPDADHPIGQWTLLSLS</sequence>
<gene>
    <name evidence="1" type="ORF">SSLN_LOCUS11798</name>
</gene>
<dbReference type="Gene3D" id="2.120.10.80">
    <property type="entry name" value="Kelch-type beta propeller"/>
    <property type="match status" value="1"/>
</dbReference>
<dbReference type="AlphaFoldDB" id="A0A183T5Q0"/>
<dbReference type="Proteomes" id="UP000275846">
    <property type="component" value="Unassembled WGS sequence"/>
</dbReference>
<protein>
    <submittedName>
        <fullName evidence="3">Kelch repeat protein</fullName>
    </submittedName>
</protein>
<evidence type="ECO:0000313" key="2">
    <source>
        <dbReference type="Proteomes" id="UP000275846"/>
    </source>
</evidence>
<dbReference type="InterPro" id="IPR015915">
    <property type="entry name" value="Kelch-typ_b-propeller"/>
</dbReference>
<organism evidence="3">
    <name type="scientific">Schistocephalus solidus</name>
    <name type="common">Tapeworm</name>
    <dbReference type="NCBI Taxonomy" id="70667"/>
    <lineage>
        <taxon>Eukaryota</taxon>
        <taxon>Metazoa</taxon>
        <taxon>Spiralia</taxon>
        <taxon>Lophotrochozoa</taxon>
        <taxon>Platyhelminthes</taxon>
        <taxon>Cestoda</taxon>
        <taxon>Eucestoda</taxon>
        <taxon>Diphyllobothriidea</taxon>
        <taxon>Diphyllobothriidae</taxon>
        <taxon>Schistocephalus</taxon>
    </lineage>
</organism>
<keyword evidence="2" id="KW-1185">Reference proteome</keyword>
<evidence type="ECO:0000313" key="3">
    <source>
        <dbReference type="WBParaSite" id="SSLN_0001224501-mRNA-1"/>
    </source>
</evidence>
<name>A0A183T5Q0_SCHSO</name>
<dbReference type="WBParaSite" id="SSLN_0001224501-mRNA-1">
    <property type="protein sequence ID" value="SSLN_0001224501-mRNA-1"/>
    <property type="gene ID" value="SSLN_0001224501"/>
</dbReference>
<reference evidence="1 2" key="2">
    <citation type="submission" date="2018-11" db="EMBL/GenBank/DDBJ databases">
        <authorList>
            <consortium name="Pathogen Informatics"/>
        </authorList>
    </citation>
    <scope>NUCLEOTIDE SEQUENCE [LARGE SCALE GENOMIC DNA]</scope>
    <source>
        <strain evidence="1 2">NST_G2</strain>
    </source>
</reference>
<proteinExistence type="predicted"/>
<dbReference type="OrthoDB" id="10250130at2759"/>
<dbReference type="EMBL" id="UYSU01036804">
    <property type="protein sequence ID" value="VDL98183.1"/>
    <property type="molecule type" value="Genomic_DNA"/>
</dbReference>
<evidence type="ECO:0000313" key="1">
    <source>
        <dbReference type="EMBL" id="VDL98183.1"/>
    </source>
</evidence>